<dbReference type="PRINTS" id="PR00344">
    <property type="entry name" value="BCTRLSENSOR"/>
</dbReference>
<dbReference type="CDD" id="cd00130">
    <property type="entry name" value="PAS"/>
    <property type="match status" value="1"/>
</dbReference>
<dbReference type="CDD" id="cd00082">
    <property type="entry name" value="HisKA"/>
    <property type="match status" value="1"/>
</dbReference>
<dbReference type="Pfam" id="PF13426">
    <property type="entry name" value="PAS_9"/>
    <property type="match status" value="4"/>
</dbReference>
<dbReference type="PANTHER" id="PTHR43047">
    <property type="entry name" value="TWO-COMPONENT HISTIDINE PROTEIN KINASE"/>
    <property type="match status" value="1"/>
</dbReference>
<evidence type="ECO:0000259" key="11">
    <source>
        <dbReference type="PROSITE" id="PS50112"/>
    </source>
</evidence>
<dbReference type="InterPro" id="IPR004358">
    <property type="entry name" value="Sig_transdc_His_kin-like_C"/>
</dbReference>
<dbReference type="InterPro" id="IPR036097">
    <property type="entry name" value="HisK_dim/P_sf"/>
</dbReference>
<dbReference type="InterPro" id="IPR036890">
    <property type="entry name" value="HATPase_C_sf"/>
</dbReference>
<dbReference type="SUPFAM" id="SSF55874">
    <property type="entry name" value="ATPase domain of HSP90 chaperone/DNA topoisomerase II/histidine kinase"/>
    <property type="match status" value="1"/>
</dbReference>
<keyword evidence="6 13" id="KW-0418">Kinase</keyword>
<evidence type="ECO:0000256" key="1">
    <source>
        <dbReference type="ARBA" id="ARBA00000085"/>
    </source>
</evidence>
<keyword evidence="7" id="KW-0067">ATP-binding</keyword>
<keyword evidence="5" id="KW-0547">Nucleotide-binding</keyword>
<keyword evidence="9" id="KW-0175">Coiled coil</keyword>
<dbReference type="Gene3D" id="1.10.287.130">
    <property type="match status" value="1"/>
</dbReference>
<dbReference type="NCBIfam" id="TIGR00229">
    <property type="entry name" value="sensory_box"/>
    <property type="match status" value="2"/>
</dbReference>
<dbReference type="InterPro" id="IPR000014">
    <property type="entry name" value="PAS"/>
</dbReference>
<dbReference type="GO" id="GO:0009927">
    <property type="term" value="F:histidine phosphotransfer kinase activity"/>
    <property type="evidence" value="ECO:0007669"/>
    <property type="project" value="TreeGrafter"/>
</dbReference>
<dbReference type="RefSeq" id="WP_041898171.1">
    <property type="nucleotide sequence ID" value="NZ_CP010086.2"/>
</dbReference>
<dbReference type="GO" id="GO:0000155">
    <property type="term" value="F:phosphorelay sensor kinase activity"/>
    <property type="evidence" value="ECO:0007669"/>
    <property type="project" value="InterPro"/>
</dbReference>
<dbReference type="Pfam" id="PF08448">
    <property type="entry name" value="PAS_4"/>
    <property type="match status" value="1"/>
</dbReference>
<name>A0A0B5QHI3_CLOBE</name>
<keyword evidence="8" id="KW-0902">Two-component regulatory system</keyword>
<protein>
    <recommendedName>
        <fullName evidence="2">histidine kinase</fullName>
        <ecNumber evidence="2">2.7.13.3</ecNumber>
    </recommendedName>
</protein>
<dbReference type="CDD" id="cd16922">
    <property type="entry name" value="HATPase_EvgS-ArcB-TorS-like"/>
    <property type="match status" value="1"/>
</dbReference>
<dbReference type="Gene3D" id="3.30.565.10">
    <property type="entry name" value="Histidine kinase-like ATPase, C-terminal domain"/>
    <property type="match status" value="1"/>
</dbReference>
<feature type="coiled-coil region" evidence="9">
    <location>
        <begin position="748"/>
        <end position="782"/>
    </location>
</feature>
<dbReference type="OrthoDB" id="9813394at2"/>
<evidence type="ECO:0000313" key="14">
    <source>
        <dbReference type="Proteomes" id="UP000031866"/>
    </source>
</evidence>
<dbReference type="InterPro" id="IPR003661">
    <property type="entry name" value="HisK_dim/P_dom"/>
</dbReference>
<dbReference type="InterPro" id="IPR000700">
    <property type="entry name" value="PAS-assoc_C"/>
</dbReference>
<dbReference type="SMART" id="SM00387">
    <property type="entry name" value="HATPase_c"/>
    <property type="match status" value="1"/>
</dbReference>
<dbReference type="Proteomes" id="UP000031866">
    <property type="component" value="Chromosome"/>
</dbReference>
<feature type="domain" description="PAS" evidence="11">
    <location>
        <begin position="248"/>
        <end position="292"/>
    </location>
</feature>
<dbReference type="PROSITE" id="PS50109">
    <property type="entry name" value="HIS_KIN"/>
    <property type="match status" value="1"/>
</dbReference>
<dbReference type="AlphaFoldDB" id="A0A0B5QHI3"/>
<evidence type="ECO:0000256" key="7">
    <source>
        <dbReference type="ARBA" id="ARBA00022840"/>
    </source>
</evidence>
<evidence type="ECO:0000256" key="2">
    <source>
        <dbReference type="ARBA" id="ARBA00012438"/>
    </source>
</evidence>
<dbReference type="SMART" id="SM00388">
    <property type="entry name" value="HisKA"/>
    <property type="match status" value="1"/>
</dbReference>
<evidence type="ECO:0000256" key="3">
    <source>
        <dbReference type="ARBA" id="ARBA00022553"/>
    </source>
</evidence>
<dbReference type="EMBL" id="CP010086">
    <property type="protein sequence ID" value="AJH00416.1"/>
    <property type="molecule type" value="Genomic_DNA"/>
</dbReference>
<dbReference type="InterPro" id="IPR035965">
    <property type="entry name" value="PAS-like_dom_sf"/>
</dbReference>
<dbReference type="PROSITE" id="PS50113">
    <property type="entry name" value="PAC"/>
    <property type="match status" value="1"/>
</dbReference>
<evidence type="ECO:0000256" key="9">
    <source>
        <dbReference type="SAM" id="Coils"/>
    </source>
</evidence>
<dbReference type="STRING" id="1520.LF65_03864"/>
<dbReference type="SUPFAM" id="SSF55785">
    <property type="entry name" value="PYP-like sensor domain (PAS domain)"/>
    <property type="match status" value="3"/>
</dbReference>
<dbReference type="GO" id="GO:0005524">
    <property type="term" value="F:ATP binding"/>
    <property type="evidence" value="ECO:0007669"/>
    <property type="project" value="UniProtKB-KW"/>
</dbReference>
<feature type="domain" description="Histidine kinase" evidence="10">
    <location>
        <begin position="786"/>
        <end position="1005"/>
    </location>
</feature>
<sequence length="1036" mass="118994">MKEEKLNEYKKSPIFLVIENGLIVDVSAQFIELTEYRYEELLNSSIVNVFEKLSVGPNINTSDIDEKINYFLFTKSLGVKFVNIKVICEKEKEIYIFSEKMNSNIEIKHSFLNELILDNYYGVGVYSLPDMTLLKTNEKYVSFMDAPFNKVENCIGKHISEFTTGFKGSAYERLWDNLLRTKRACNIDEYQYDGFSRGITYWRISLIPIFEDGEIKYCVVMLTETTEQVVHRKKIEEQAEIIKQQNYTLKRQADMLNLSREAIFAWKLNGSVTYWNKGAELMYGYTSDEAVGCISHDLLKTVRSVDINTIKEIILEDGVWSGEIEHTKKDGTKLIIETSHQIFVDEYGQLVVLETNRDITERKKLEEEIKHQKAELDDIIQSIDDALVIYDSNKNCYLTNKSAEEYFKGTNLRRISNPNHFKFYDLNGDEIPKEKMTISKVFKGEVVINDIMTLKNATTTKHISLNGRPIYDSNGNIKFAVLCCHDITHDIEAQMLIEQQNKKLEAIISSASDGMFLFNPDNSVTLLNKESEKFIYDINGYKSIGDTCKDTKYYDKDGNLLEVNDLPGIKLKNSESIKNFIITAKGPDKTIHYSVSACPIYDDRKNLITKLISAHDITERFNNERKILDQKEQLQAILDNMQDSVYVFNKDGEIFLKNKMAQKRMSYYWDYNHPNDTNKKFLDLDGSEIMAEDIPHCKIIRGEYVKEYFMKIKLGECEQYVSVSGTPVFDKEGNFAYGIINSRDITDFMENQKALEKIQIKLLEAEREKNETLEKALEMKDEFLSLISHEFRTPLNVINSAIQAIDYFCSEELSDRLKKYLRMIRLNSFRQLRLVNNILDITRANAGRIKVNKSNIDIIFMTKAIVDSVYTYASQKSIDIIFSSSVKQKIVGIDDEKYERILLNLLSNAIKFTPEGKSISVKILSRRDGICIEVKDKGIGIPQEKADIIFERFGQVDSSLSRQAEGTGIGLSLVKKFVEAIGGTISLKSKVGRGSAFSIFLPSESIVQEKGESEVVEFSGNRLIQTTHVEFSDIYS</sequence>
<dbReference type="InterPro" id="IPR003594">
    <property type="entry name" value="HATPase_dom"/>
</dbReference>
<evidence type="ECO:0000259" key="10">
    <source>
        <dbReference type="PROSITE" id="PS50109"/>
    </source>
</evidence>
<proteinExistence type="predicted"/>
<dbReference type="SMART" id="SM00091">
    <property type="entry name" value="PAS"/>
    <property type="match status" value="4"/>
</dbReference>
<dbReference type="Pfam" id="PF02518">
    <property type="entry name" value="HATPase_c"/>
    <property type="match status" value="1"/>
</dbReference>
<dbReference type="InterPro" id="IPR013656">
    <property type="entry name" value="PAS_4"/>
</dbReference>
<keyword evidence="3" id="KW-0597">Phosphoprotein</keyword>
<evidence type="ECO:0000256" key="4">
    <source>
        <dbReference type="ARBA" id="ARBA00022679"/>
    </source>
</evidence>
<evidence type="ECO:0000256" key="8">
    <source>
        <dbReference type="ARBA" id="ARBA00023012"/>
    </source>
</evidence>
<dbReference type="PANTHER" id="PTHR43047:SF72">
    <property type="entry name" value="OSMOSENSING HISTIDINE PROTEIN KINASE SLN1"/>
    <property type="match status" value="1"/>
</dbReference>
<organism evidence="13 14">
    <name type="scientific">Clostridium beijerinckii</name>
    <name type="common">Clostridium MP</name>
    <dbReference type="NCBI Taxonomy" id="1520"/>
    <lineage>
        <taxon>Bacteria</taxon>
        <taxon>Bacillati</taxon>
        <taxon>Bacillota</taxon>
        <taxon>Clostridia</taxon>
        <taxon>Eubacteriales</taxon>
        <taxon>Clostridiaceae</taxon>
        <taxon>Clostridium</taxon>
    </lineage>
</organism>
<evidence type="ECO:0000256" key="5">
    <source>
        <dbReference type="ARBA" id="ARBA00022741"/>
    </source>
</evidence>
<accession>A0A0B5QHI3</accession>
<dbReference type="SUPFAM" id="SSF47384">
    <property type="entry name" value="Homodimeric domain of signal transducing histidine kinase"/>
    <property type="match status" value="1"/>
</dbReference>
<comment type="catalytic activity">
    <reaction evidence="1">
        <text>ATP + protein L-histidine = ADP + protein N-phospho-L-histidine.</text>
        <dbReference type="EC" id="2.7.13.3"/>
    </reaction>
</comment>
<feature type="domain" description="PAC" evidence="12">
    <location>
        <begin position="320"/>
        <end position="371"/>
    </location>
</feature>
<dbReference type="KEGG" id="cbei:LF65_03864"/>
<dbReference type="PROSITE" id="PS50112">
    <property type="entry name" value="PAS"/>
    <property type="match status" value="1"/>
</dbReference>
<evidence type="ECO:0000313" key="13">
    <source>
        <dbReference type="EMBL" id="AJH00416.1"/>
    </source>
</evidence>
<gene>
    <name evidence="13" type="ORF">LF65_03864</name>
</gene>
<dbReference type="Gene3D" id="3.30.450.20">
    <property type="entry name" value="PAS domain"/>
    <property type="match status" value="5"/>
</dbReference>
<dbReference type="GO" id="GO:0005886">
    <property type="term" value="C:plasma membrane"/>
    <property type="evidence" value="ECO:0007669"/>
    <property type="project" value="TreeGrafter"/>
</dbReference>
<dbReference type="EC" id="2.7.13.3" evidence="2"/>
<reference evidence="14" key="1">
    <citation type="submission" date="2014-12" db="EMBL/GenBank/DDBJ databases">
        <title>Genome sequence of Clostridium beijerinckii strain 59B.</title>
        <authorList>
            <person name="Little G.T."/>
            <person name="Minton N.P."/>
        </authorList>
    </citation>
    <scope>NUCLEOTIDE SEQUENCE [LARGE SCALE GENOMIC DNA]</scope>
    <source>
        <strain evidence="14">59B</strain>
    </source>
</reference>
<dbReference type="Pfam" id="PF00512">
    <property type="entry name" value="HisKA"/>
    <property type="match status" value="1"/>
</dbReference>
<evidence type="ECO:0000256" key="6">
    <source>
        <dbReference type="ARBA" id="ARBA00022777"/>
    </source>
</evidence>
<dbReference type="FunFam" id="3.30.565.10:FF:000037">
    <property type="entry name" value="Hybrid sensor histidine kinase/response regulator"/>
    <property type="match status" value="1"/>
</dbReference>
<evidence type="ECO:0000259" key="12">
    <source>
        <dbReference type="PROSITE" id="PS50113"/>
    </source>
</evidence>
<keyword evidence="4" id="KW-0808">Transferase</keyword>
<dbReference type="InterPro" id="IPR005467">
    <property type="entry name" value="His_kinase_dom"/>
</dbReference>